<evidence type="ECO:0000313" key="4">
    <source>
        <dbReference type="Proteomes" id="UP000266005"/>
    </source>
</evidence>
<dbReference type="AlphaFoldDB" id="A0A399S375"/>
<name>A0A399S375_9BACT</name>
<proteinExistence type="predicted"/>
<accession>A0A399S375</accession>
<dbReference type="NCBIfam" id="TIGR04183">
    <property type="entry name" value="Por_Secre_tail"/>
    <property type="match status" value="1"/>
</dbReference>
<keyword evidence="1" id="KW-0732">Signal</keyword>
<organism evidence="3 4">
    <name type="scientific">Pontibacter oryzae</name>
    <dbReference type="NCBI Taxonomy" id="2304593"/>
    <lineage>
        <taxon>Bacteria</taxon>
        <taxon>Pseudomonadati</taxon>
        <taxon>Bacteroidota</taxon>
        <taxon>Cytophagia</taxon>
        <taxon>Cytophagales</taxon>
        <taxon>Hymenobacteraceae</taxon>
        <taxon>Pontibacter</taxon>
    </lineage>
</organism>
<dbReference type="Pfam" id="PF18962">
    <property type="entry name" value="Por_Secre_tail"/>
    <property type="match status" value="1"/>
</dbReference>
<keyword evidence="4" id="KW-1185">Reference proteome</keyword>
<comment type="caution">
    <text evidence="3">The sequence shown here is derived from an EMBL/GenBank/DDBJ whole genome shotgun (WGS) entry which is preliminary data.</text>
</comment>
<evidence type="ECO:0000259" key="2">
    <source>
        <dbReference type="Pfam" id="PF18962"/>
    </source>
</evidence>
<gene>
    <name evidence="3" type="ORF">D1627_13820</name>
</gene>
<feature type="domain" description="Secretion system C-terminal sorting" evidence="2">
    <location>
        <begin position="390"/>
        <end position="465"/>
    </location>
</feature>
<feature type="chain" id="PRO_5017365496" evidence="1">
    <location>
        <begin position="23"/>
        <end position="466"/>
    </location>
</feature>
<dbReference type="Gene3D" id="2.60.40.10">
    <property type="entry name" value="Immunoglobulins"/>
    <property type="match status" value="1"/>
</dbReference>
<dbReference type="OrthoDB" id="876123at2"/>
<feature type="signal peptide" evidence="1">
    <location>
        <begin position="1"/>
        <end position="22"/>
    </location>
</feature>
<evidence type="ECO:0000256" key="1">
    <source>
        <dbReference type="SAM" id="SignalP"/>
    </source>
</evidence>
<dbReference type="InterPro" id="IPR026444">
    <property type="entry name" value="Secre_tail"/>
</dbReference>
<reference evidence="4" key="1">
    <citation type="submission" date="2018-08" db="EMBL/GenBank/DDBJ databases">
        <title>Mucilaginibacter sp. MYSH2.</title>
        <authorList>
            <person name="Seo T."/>
        </authorList>
    </citation>
    <scope>NUCLEOTIDE SEQUENCE [LARGE SCALE GENOMIC DNA]</scope>
    <source>
        <strain evidence="4">KIRAN</strain>
    </source>
</reference>
<dbReference type="InterPro" id="IPR013783">
    <property type="entry name" value="Ig-like_fold"/>
</dbReference>
<sequence length="466" mass="51745">MKRYILLLSLILFSLGWLQAKAQNTPACSKSEGCFSFNSYKATPLDNGNYEVLFTITNTCNAYVEDINFSFIGLDRSRSQSGGVNPMQTSATGTRSRHYFEFTPAQLASITHTEIDVIAGSRGASVLFDMEECGIKPAGRPVPEAACSIDFEGTYSFGFVDSTSTDGMTTVRFTLTNETPAALNQFLIEVPFGVTDIDVPTNASGEYQQVYNYTVSIEDNLITFNKDMNSGTYANGQSDLFEFSIPTDAFRAEPFFQLSLQTETDFFTTGFNLQTCSDQPITPLPVELSSFTGKATQSNIALTWTTASEENNERFEVERSTDGKRFIKIGEVKGAGNSSVQRKYTFSDIAPEKDVNYYRLKQVDFDGHFEYSKIIETRFKGKATASEMMVYPNPVIDNDIRVALQTSDGAVLQIINQNGKSVYTQQLPAGMREVRLTVSELNIPKGLYYVSLQQPTGKQTQKLLIQ</sequence>
<evidence type="ECO:0000313" key="3">
    <source>
        <dbReference type="EMBL" id="RIJ36899.1"/>
    </source>
</evidence>
<protein>
    <submittedName>
        <fullName evidence="3">T9SS C-terminal target domain-containing protein</fullName>
    </submittedName>
</protein>
<dbReference type="RefSeq" id="WP_119432835.1">
    <property type="nucleotide sequence ID" value="NZ_QWGE01000004.1"/>
</dbReference>
<dbReference type="EMBL" id="QWGE01000004">
    <property type="protein sequence ID" value="RIJ36899.1"/>
    <property type="molecule type" value="Genomic_DNA"/>
</dbReference>
<dbReference type="Proteomes" id="UP000266005">
    <property type="component" value="Unassembled WGS sequence"/>
</dbReference>